<evidence type="ECO:0000256" key="3">
    <source>
        <dbReference type="ARBA" id="ARBA00012759"/>
    </source>
</evidence>
<dbReference type="PANTHER" id="PTHR14159:SF0">
    <property type="entry name" value="ATAXIN-3-RELATED"/>
    <property type="match status" value="1"/>
</dbReference>
<evidence type="ECO:0000256" key="2">
    <source>
        <dbReference type="ARBA" id="ARBA00004123"/>
    </source>
</evidence>
<evidence type="ECO:0000256" key="8">
    <source>
        <dbReference type="ARBA" id="ARBA00023015"/>
    </source>
</evidence>
<evidence type="ECO:0000256" key="12">
    <source>
        <dbReference type="PROSITE-ProRule" id="PRU00331"/>
    </source>
</evidence>
<evidence type="ECO:0000256" key="5">
    <source>
        <dbReference type="ARBA" id="ARBA00022786"/>
    </source>
</evidence>
<feature type="active site" evidence="12">
    <location>
        <position position="110"/>
    </location>
</feature>
<dbReference type="Gene3D" id="3.90.70.40">
    <property type="match status" value="1"/>
</dbReference>
<proteinExistence type="predicted"/>
<feature type="domain" description="Josephin" evidence="14">
    <location>
        <begin position="1"/>
        <end position="171"/>
    </location>
</feature>
<evidence type="ECO:0000256" key="10">
    <source>
        <dbReference type="ARBA" id="ARBA00023242"/>
    </source>
</evidence>
<keyword evidence="5" id="KW-0833">Ubl conjugation pathway</keyword>
<evidence type="ECO:0000313" key="16">
    <source>
        <dbReference type="WBParaSite" id="SVE_0776600.1"/>
    </source>
</evidence>
<dbReference type="SMART" id="SM01246">
    <property type="entry name" value="Josephin"/>
    <property type="match status" value="1"/>
</dbReference>
<evidence type="ECO:0000256" key="13">
    <source>
        <dbReference type="SAM" id="MobiDB-lite"/>
    </source>
</evidence>
<keyword evidence="10" id="KW-0539">Nucleus</keyword>
<evidence type="ECO:0000256" key="4">
    <source>
        <dbReference type="ARBA" id="ARBA00022670"/>
    </source>
</evidence>
<dbReference type="Pfam" id="PF02099">
    <property type="entry name" value="Josephin"/>
    <property type="match status" value="1"/>
</dbReference>
<dbReference type="GO" id="GO:0016579">
    <property type="term" value="P:protein deubiquitination"/>
    <property type="evidence" value="ECO:0007669"/>
    <property type="project" value="InterPro"/>
</dbReference>
<sequence length="252" mass="28556">MDSIYFEKQEGQLCAQHAINMLLQDHIFTAVDLGSIAQSLDTMEREHLSDSSNYVSQHMDDSGYFSLQVIEVALNNASNLVLRNFESPEAAHIKANPTSAKAFILHLDQHWFVIRKFGRQFVILNSMNSGPVVITDTYLSLFLSQMVHENYHIFVVEGDLPRCEADEVAQLCSFPISNTNADLSHSEYGSYGDSDEELRNAIAASEEQFQIDLLKQEDDDLNRALEESRRIAENESFKRASDNSNQDKNENN</sequence>
<evidence type="ECO:0000256" key="11">
    <source>
        <dbReference type="PIRSR" id="PIRSR633865-1"/>
    </source>
</evidence>
<dbReference type="STRING" id="75913.A0A0K0FFX0"/>
<dbReference type="PANTHER" id="PTHR14159">
    <property type="entry name" value="ATAXIN-3-RELATED"/>
    <property type="match status" value="1"/>
</dbReference>
<keyword evidence="8" id="KW-0805">Transcription regulation</keyword>
<keyword evidence="9" id="KW-0804">Transcription</keyword>
<dbReference type="PROSITE" id="PS50957">
    <property type="entry name" value="JOSEPHIN"/>
    <property type="match status" value="1"/>
</dbReference>
<feature type="region of interest" description="Disordered" evidence="13">
    <location>
        <begin position="232"/>
        <end position="252"/>
    </location>
</feature>
<keyword evidence="6 12" id="KW-0378">Hydrolase</keyword>
<reference evidence="15" key="1">
    <citation type="submission" date="2014-07" db="EMBL/GenBank/DDBJ databases">
        <authorList>
            <person name="Martin A.A"/>
            <person name="De Silva N."/>
        </authorList>
    </citation>
    <scope>NUCLEOTIDE SEQUENCE</scope>
</reference>
<evidence type="ECO:0000313" key="15">
    <source>
        <dbReference type="Proteomes" id="UP000035680"/>
    </source>
</evidence>
<protein>
    <recommendedName>
        <fullName evidence="3">ubiquitinyl hydrolase 1</fullName>
        <ecNumber evidence="3">3.4.19.12</ecNumber>
    </recommendedName>
</protein>
<evidence type="ECO:0000256" key="1">
    <source>
        <dbReference type="ARBA" id="ARBA00000707"/>
    </source>
</evidence>
<keyword evidence="7" id="KW-0788">Thiol protease</keyword>
<comment type="catalytic activity">
    <reaction evidence="1">
        <text>Thiol-dependent hydrolysis of ester, thioester, amide, peptide and isopeptide bonds formed by the C-terminal Gly of ubiquitin (a 76-residue protein attached to proteins as an intracellular targeting signal).</text>
        <dbReference type="EC" id="3.4.19.12"/>
    </reaction>
</comment>
<keyword evidence="4" id="KW-0645">Protease</keyword>
<dbReference type="AlphaFoldDB" id="A0A0K0FFX0"/>
<comment type="subcellular location">
    <subcellularLocation>
        <location evidence="2">Nucleus</location>
    </subcellularLocation>
</comment>
<dbReference type="GO" id="GO:0006508">
    <property type="term" value="P:proteolysis"/>
    <property type="evidence" value="ECO:0007669"/>
    <property type="project" value="UniProtKB-KW"/>
</dbReference>
<name>A0A0K0FFX0_STRVS</name>
<accession>A0A0K0FFX0</accession>
<evidence type="ECO:0000256" key="6">
    <source>
        <dbReference type="ARBA" id="ARBA00022801"/>
    </source>
</evidence>
<dbReference type="InterPro" id="IPR006155">
    <property type="entry name" value="Josephin"/>
</dbReference>
<dbReference type="PRINTS" id="PR01233">
    <property type="entry name" value="JOSEPHIN"/>
</dbReference>
<feature type="active site" description="Proton acceptor" evidence="11">
    <location>
        <position position="110"/>
    </location>
</feature>
<feature type="active site" evidence="12">
    <location>
        <position position="14"/>
    </location>
</feature>
<evidence type="ECO:0000256" key="9">
    <source>
        <dbReference type="ARBA" id="ARBA00023163"/>
    </source>
</evidence>
<reference evidence="16" key="2">
    <citation type="submission" date="2015-08" db="UniProtKB">
        <authorList>
            <consortium name="WormBaseParasite"/>
        </authorList>
    </citation>
    <scope>IDENTIFICATION</scope>
</reference>
<dbReference type="GO" id="GO:0005634">
    <property type="term" value="C:nucleus"/>
    <property type="evidence" value="ECO:0007669"/>
    <property type="project" value="UniProtKB-SubCell"/>
</dbReference>
<evidence type="ECO:0000256" key="7">
    <source>
        <dbReference type="ARBA" id="ARBA00022807"/>
    </source>
</evidence>
<keyword evidence="15" id="KW-1185">Reference proteome</keyword>
<dbReference type="WBParaSite" id="SVE_0776600.1">
    <property type="protein sequence ID" value="SVE_0776600.1"/>
    <property type="gene ID" value="SVE_0776600"/>
</dbReference>
<evidence type="ECO:0000259" key="14">
    <source>
        <dbReference type="PROSITE" id="PS50957"/>
    </source>
</evidence>
<organism evidence="15 16">
    <name type="scientific">Strongyloides venezuelensis</name>
    <name type="common">Threadworm</name>
    <dbReference type="NCBI Taxonomy" id="75913"/>
    <lineage>
        <taxon>Eukaryota</taxon>
        <taxon>Metazoa</taxon>
        <taxon>Ecdysozoa</taxon>
        <taxon>Nematoda</taxon>
        <taxon>Chromadorea</taxon>
        <taxon>Rhabditida</taxon>
        <taxon>Tylenchina</taxon>
        <taxon>Panagrolaimomorpha</taxon>
        <taxon>Strongyloidoidea</taxon>
        <taxon>Strongyloididae</taxon>
        <taxon>Strongyloides</taxon>
    </lineage>
</organism>
<dbReference type="Gene3D" id="1.10.287.10">
    <property type="entry name" value="S15/NS1, RNA-binding"/>
    <property type="match status" value="1"/>
</dbReference>
<dbReference type="InterPro" id="IPR033865">
    <property type="entry name" value="Ataxin-3"/>
</dbReference>
<feature type="active site" evidence="11 12">
    <location>
        <position position="125"/>
    </location>
</feature>
<feature type="active site" description="Nucleophile" evidence="11">
    <location>
        <position position="14"/>
    </location>
</feature>
<dbReference type="Proteomes" id="UP000035680">
    <property type="component" value="Unassembled WGS sequence"/>
</dbReference>
<dbReference type="EC" id="3.4.19.12" evidence="3"/>
<dbReference type="GO" id="GO:0004843">
    <property type="term" value="F:cysteine-type deubiquitinase activity"/>
    <property type="evidence" value="ECO:0007669"/>
    <property type="project" value="UniProtKB-EC"/>
</dbReference>